<accession>A0A5B0KX74</accession>
<sequence>MSTAPSTELAVLPPALVPASVFAPGGVETILVKLEADVRTAAKDLDISTDKGRKAIASLAYKVARSKTALDDMGKGLVEETKKQVALIDADRRVIRDRLDKLRDEVRKPLDDFEAAEQKRVEQHEAGIADIQSMPLFSGDRTTDDVADRLAKAQAIDTSGFQEFTARAEAAKAAAIATLTAALENSRARDAERAELERLRREAAERAAREEAERIEREKQEAADRAAEQARRDAEEKACQEREEAERAAAAERERIEREAQAERDRAAAEQARAEREKAEAEERAAKAEQDRQEALRRAQEAEEQAERDRIAAEERTRQREEEAAQRERQRIEDERRAEEEAQRRREADRTHRATVNNAAVSALAAAGLSDAAAKAAITAIAKGEVPRVAIAY</sequence>
<protein>
    <submittedName>
        <fullName evidence="2">Uncharacterized protein</fullName>
    </submittedName>
</protein>
<dbReference type="EMBL" id="VEWN01000002">
    <property type="protein sequence ID" value="KAA1057192.1"/>
    <property type="molecule type" value="Genomic_DNA"/>
</dbReference>
<reference evidence="2 3" key="1">
    <citation type="submission" date="2019-07" db="EMBL/GenBank/DDBJ databases">
        <title>Genome sequencing of the stress-tolerant strain Azospirillum brasilense Az19.</title>
        <authorList>
            <person name="Maroniche G.A."/>
            <person name="Garcia J.E."/>
            <person name="Pagnussat L."/>
            <person name="Amenta M."/>
            <person name="Creus C.M."/>
        </authorList>
    </citation>
    <scope>NUCLEOTIDE SEQUENCE [LARGE SCALE GENOMIC DNA]</scope>
    <source>
        <strain evidence="2 3">Az19</strain>
    </source>
</reference>
<feature type="region of interest" description="Disordered" evidence="1">
    <location>
        <begin position="211"/>
        <end position="353"/>
    </location>
</feature>
<evidence type="ECO:0000313" key="3">
    <source>
        <dbReference type="Proteomes" id="UP000325333"/>
    </source>
</evidence>
<comment type="caution">
    <text evidence="2">The sequence shown here is derived from an EMBL/GenBank/DDBJ whole genome shotgun (WGS) entry which is preliminary data.</text>
</comment>
<feature type="compositionally biased region" description="Basic and acidic residues" evidence="1">
    <location>
        <begin position="211"/>
        <end position="352"/>
    </location>
</feature>
<dbReference type="RefSeq" id="WP_149648874.1">
    <property type="nucleotide sequence ID" value="NZ_VEWN01000002.1"/>
</dbReference>
<organism evidence="2 3">
    <name type="scientific">Azospirillum argentinense</name>
    <dbReference type="NCBI Taxonomy" id="2970906"/>
    <lineage>
        <taxon>Bacteria</taxon>
        <taxon>Pseudomonadati</taxon>
        <taxon>Pseudomonadota</taxon>
        <taxon>Alphaproteobacteria</taxon>
        <taxon>Rhodospirillales</taxon>
        <taxon>Azospirillaceae</taxon>
        <taxon>Azospirillum</taxon>
    </lineage>
</organism>
<dbReference type="Proteomes" id="UP000325333">
    <property type="component" value="Unassembled WGS sequence"/>
</dbReference>
<evidence type="ECO:0000313" key="2">
    <source>
        <dbReference type="EMBL" id="KAA1057192.1"/>
    </source>
</evidence>
<evidence type="ECO:0000256" key="1">
    <source>
        <dbReference type="SAM" id="MobiDB-lite"/>
    </source>
</evidence>
<dbReference type="AlphaFoldDB" id="A0A5B0KX74"/>
<name>A0A5B0KX74_9PROT</name>
<gene>
    <name evidence="2" type="ORF">FH063_001360</name>
</gene>
<proteinExistence type="predicted"/>